<dbReference type="GO" id="GO:0030388">
    <property type="term" value="P:fructose 1,6-bisphosphate metabolic process"/>
    <property type="evidence" value="ECO:0007669"/>
    <property type="project" value="TreeGrafter"/>
</dbReference>
<dbReference type="GO" id="GO:0005945">
    <property type="term" value="C:6-phosphofructokinase complex"/>
    <property type="evidence" value="ECO:0007669"/>
    <property type="project" value="TreeGrafter"/>
</dbReference>
<dbReference type="Gene3D" id="3.40.50.460">
    <property type="entry name" value="Phosphofructokinase domain"/>
    <property type="match status" value="1"/>
</dbReference>
<feature type="binding site" evidence="12">
    <location>
        <position position="15"/>
    </location>
    <ligand>
        <name>ATP</name>
        <dbReference type="ChEBI" id="CHEBI:30616"/>
    </ligand>
</feature>
<evidence type="ECO:0000256" key="10">
    <source>
        <dbReference type="ARBA" id="ARBA00022842"/>
    </source>
</evidence>
<protein>
    <recommendedName>
        <fullName evidence="12">ATP-dependent 6-phosphofructokinase</fullName>
        <shortName evidence="12">ATP-PFK</shortName>
        <shortName evidence="12">Phosphofructokinase</shortName>
        <ecNumber evidence="12">2.7.1.11</ecNumber>
    </recommendedName>
    <alternativeName>
        <fullName evidence="12">Phosphohexokinase</fullName>
    </alternativeName>
</protein>
<comment type="catalytic activity">
    <reaction evidence="12">
        <text>beta-D-fructose 6-phosphate + ATP = beta-D-fructose 1,6-bisphosphate + ADP + H(+)</text>
        <dbReference type="Rhea" id="RHEA:16109"/>
        <dbReference type="ChEBI" id="CHEBI:15378"/>
        <dbReference type="ChEBI" id="CHEBI:30616"/>
        <dbReference type="ChEBI" id="CHEBI:32966"/>
        <dbReference type="ChEBI" id="CHEBI:57634"/>
        <dbReference type="ChEBI" id="CHEBI:456216"/>
        <dbReference type="EC" id="2.7.1.11"/>
    </reaction>
</comment>
<comment type="subunit">
    <text evidence="12">Homodimer or homotetramer.</text>
</comment>
<dbReference type="InterPro" id="IPR012829">
    <property type="entry name" value="Phosphofructokinase_III"/>
</dbReference>
<dbReference type="InterPro" id="IPR035966">
    <property type="entry name" value="PKF_sf"/>
</dbReference>
<feature type="binding site" evidence="12">
    <location>
        <begin position="78"/>
        <end position="79"/>
    </location>
    <ligand>
        <name>ATP</name>
        <dbReference type="ChEBI" id="CHEBI:30616"/>
    </ligand>
</feature>
<comment type="cofactor">
    <cofactor evidence="1 12">
        <name>Mg(2+)</name>
        <dbReference type="ChEBI" id="CHEBI:18420"/>
    </cofactor>
</comment>
<dbReference type="Proteomes" id="UP000294813">
    <property type="component" value="Unassembled WGS sequence"/>
</dbReference>
<comment type="caution">
    <text evidence="12">Lacks conserved residue(s) required for the propagation of feature annotation.</text>
</comment>
<dbReference type="SUPFAM" id="SSF53784">
    <property type="entry name" value="Phosphofructokinase"/>
    <property type="match status" value="1"/>
</dbReference>
<feature type="binding site" description="in other chain" evidence="12">
    <location>
        <begin position="141"/>
        <end position="143"/>
    </location>
    <ligand>
        <name>substrate</name>
        <note>ligand shared between dimeric partners</note>
    </ligand>
</feature>
<evidence type="ECO:0000256" key="7">
    <source>
        <dbReference type="ARBA" id="ARBA00022741"/>
    </source>
</evidence>
<accession>A0A4R2RYE0</accession>
<dbReference type="GO" id="GO:0005524">
    <property type="term" value="F:ATP binding"/>
    <property type="evidence" value="ECO:0007669"/>
    <property type="project" value="UniProtKB-KW"/>
</dbReference>
<dbReference type="GO" id="GO:0047334">
    <property type="term" value="F:diphosphate-fructose-6-phosphate 1-phosphotransferase activity"/>
    <property type="evidence" value="ECO:0007669"/>
    <property type="project" value="InterPro"/>
</dbReference>
<dbReference type="InterPro" id="IPR000023">
    <property type="entry name" value="Phosphofructokinase_dom"/>
</dbReference>
<dbReference type="EC" id="2.7.1.11" evidence="12"/>
<dbReference type="GO" id="GO:0046872">
    <property type="term" value="F:metal ion binding"/>
    <property type="evidence" value="ECO:0007669"/>
    <property type="project" value="UniProtKB-KW"/>
</dbReference>
<comment type="function">
    <text evidence="12">Catalyzes the phosphorylation of D-fructose 6-phosphate to fructose 1,6-bisphosphate by ATP, the first committing step of glycolysis.</text>
</comment>
<evidence type="ECO:0000256" key="12">
    <source>
        <dbReference type="HAMAP-Rule" id="MF_01976"/>
    </source>
</evidence>
<evidence type="ECO:0000259" key="13">
    <source>
        <dbReference type="Pfam" id="PF00365"/>
    </source>
</evidence>
<feature type="binding site" description="in other chain" evidence="12">
    <location>
        <begin position="185"/>
        <end position="187"/>
    </location>
    <ligand>
        <name>substrate</name>
        <note>ligand shared between dimeric partners</note>
    </ligand>
</feature>
<keyword evidence="6 12" id="KW-0479">Metal-binding</keyword>
<dbReference type="NCBIfam" id="NF002872">
    <property type="entry name" value="PRK03202.1"/>
    <property type="match status" value="1"/>
</dbReference>
<feature type="active site" description="Proton acceptor" evidence="12">
    <location>
        <position position="143"/>
    </location>
</feature>
<proteinExistence type="inferred from homology"/>
<reference evidence="14 15" key="1">
    <citation type="submission" date="2019-03" db="EMBL/GenBank/DDBJ databases">
        <title>Genomic Encyclopedia of Type Strains, Phase IV (KMG-IV): sequencing the most valuable type-strain genomes for metagenomic binning, comparative biology and taxonomic classification.</title>
        <authorList>
            <person name="Goeker M."/>
        </authorList>
    </citation>
    <scope>NUCLEOTIDE SEQUENCE [LARGE SCALE GENOMIC DNA]</scope>
    <source>
        <strain evidence="14 15">DSM 11170</strain>
    </source>
</reference>
<keyword evidence="7 12" id="KW-0547">Nucleotide-binding</keyword>
<sequence length="364" mass="38988">MKKSIKRIGVLTGGGDCPGLNAVIRAVVKTAIRRYDLEVVGISDGFYGLVNDIMKPLTEDDVAGIVHRGGTILGTTNRDNPFRYAVEKDGQLVFEDRSEQCMAIMERRGIDALIMIGGDGSLNIAYNFHKKGVPVVGVPKTIDNDLSATDVTFGFDSAITTATSALDKLHTTAESHHRIMILEVMGRYAGWIALHSGVAGGADVILIPEIPYDMDQVANHIRARAQKGRKFSIVVVAEGAKEIGGEMVVQKMVAQSHDPIRLGGIGNAVGAKLEEMTGMETRVTVLGHVQRGGSPTVYDRVLSTRYGVAAVDAIMSGHYGHMVALRTPFILPVPLTEAIGTSKKVDPEDQLVRTAKAVGISFGN</sequence>
<dbReference type="GO" id="GO:0016208">
    <property type="term" value="F:AMP binding"/>
    <property type="evidence" value="ECO:0007669"/>
    <property type="project" value="TreeGrafter"/>
</dbReference>
<evidence type="ECO:0000256" key="11">
    <source>
        <dbReference type="ARBA" id="ARBA00023152"/>
    </source>
</evidence>
<evidence type="ECO:0000256" key="6">
    <source>
        <dbReference type="ARBA" id="ARBA00022723"/>
    </source>
</evidence>
<dbReference type="RefSeq" id="WP_131917827.1">
    <property type="nucleotide sequence ID" value="NZ_JAOQNU010000002.1"/>
</dbReference>
<feature type="binding site" evidence="12">
    <location>
        <position position="119"/>
    </location>
    <ligand>
        <name>Mg(2+)</name>
        <dbReference type="ChEBI" id="CHEBI:18420"/>
        <note>catalytic</note>
    </ligand>
</feature>
<evidence type="ECO:0000313" key="15">
    <source>
        <dbReference type="Proteomes" id="UP000294813"/>
    </source>
</evidence>
<evidence type="ECO:0000256" key="2">
    <source>
        <dbReference type="ARBA" id="ARBA00004496"/>
    </source>
</evidence>
<dbReference type="HAMAP" id="MF_01976">
    <property type="entry name" value="Phosphofructokinase_III"/>
    <property type="match status" value="1"/>
</dbReference>
<keyword evidence="4 12" id="KW-0963">Cytoplasm</keyword>
<comment type="caution">
    <text evidence="14">The sequence shown here is derived from an EMBL/GenBank/DDBJ whole genome shotgun (WGS) entry which is preliminary data.</text>
</comment>
<dbReference type="PIRSF" id="PIRSF000532">
    <property type="entry name" value="ATP_PFK_prok"/>
    <property type="match status" value="1"/>
</dbReference>
<dbReference type="GO" id="GO:0070095">
    <property type="term" value="F:fructose-6-phosphate binding"/>
    <property type="evidence" value="ECO:0007669"/>
    <property type="project" value="TreeGrafter"/>
</dbReference>
<dbReference type="InterPro" id="IPR015912">
    <property type="entry name" value="Phosphofructokinase_CS"/>
</dbReference>
<dbReference type="Pfam" id="PF00365">
    <property type="entry name" value="PFK"/>
    <property type="match status" value="1"/>
</dbReference>
<dbReference type="GO" id="GO:0048029">
    <property type="term" value="F:monosaccharide binding"/>
    <property type="evidence" value="ECO:0007669"/>
    <property type="project" value="TreeGrafter"/>
</dbReference>
<feature type="binding site" description="in other chain" evidence="12">
    <location>
        <begin position="288"/>
        <end position="291"/>
    </location>
    <ligand>
        <name>substrate</name>
        <note>ligand shared between dimeric partners</note>
    </ligand>
</feature>
<comment type="subcellular location">
    <subcellularLocation>
        <location evidence="2 12">Cytoplasm</location>
    </subcellularLocation>
</comment>
<name>A0A4R2RYE0_9FIRM</name>
<dbReference type="GO" id="GO:0042802">
    <property type="term" value="F:identical protein binding"/>
    <property type="evidence" value="ECO:0007669"/>
    <property type="project" value="TreeGrafter"/>
</dbReference>
<feature type="site" description="Important for substrate specificity; cannot use PPi as phosphoryl donor" evidence="12">
    <location>
        <position position="120"/>
    </location>
</feature>
<dbReference type="GO" id="GO:0003872">
    <property type="term" value="F:6-phosphofructokinase activity"/>
    <property type="evidence" value="ECO:0007669"/>
    <property type="project" value="UniProtKB-UniRule"/>
</dbReference>
<feature type="binding site" evidence="12">
    <location>
        <position position="282"/>
    </location>
    <ligand>
        <name>substrate</name>
        <note>ligand shared between dimeric partners</note>
    </ligand>
</feature>
<dbReference type="FunFam" id="3.40.50.460:FF:000002">
    <property type="entry name" value="ATP-dependent 6-phosphofructokinase"/>
    <property type="match status" value="1"/>
</dbReference>
<dbReference type="OrthoDB" id="9802503at2"/>
<dbReference type="AlphaFoldDB" id="A0A4R2RYE0"/>
<keyword evidence="11 12" id="KW-0324">Glycolysis</keyword>
<feature type="binding site" description="in other chain" evidence="12">
    <location>
        <position position="238"/>
    </location>
    <ligand>
        <name>substrate</name>
        <note>ligand shared between dimeric partners</note>
    </ligand>
</feature>
<dbReference type="InterPro" id="IPR022953">
    <property type="entry name" value="ATP_PFK"/>
</dbReference>
<feature type="domain" description="Phosphofructokinase" evidence="13">
    <location>
        <begin position="7"/>
        <end position="314"/>
    </location>
</feature>
<keyword evidence="15" id="KW-1185">Reference proteome</keyword>
<keyword evidence="9 12" id="KW-0067">ATP-binding</keyword>
<dbReference type="Gene3D" id="3.40.50.450">
    <property type="match status" value="1"/>
</dbReference>
<feature type="binding site" evidence="12">
    <location>
        <position position="178"/>
    </location>
    <ligand>
        <name>substrate</name>
        <note>ligand shared between dimeric partners</note>
    </ligand>
</feature>
<dbReference type="InterPro" id="IPR012003">
    <property type="entry name" value="ATP_PFK_prok-type"/>
</dbReference>
<keyword evidence="10 12" id="KW-0460">Magnesium</keyword>
<evidence type="ECO:0000313" key="14">
    <source>
        <dbReference type="EMBL" id="TCP68613.1"/>
    </source>
</evidence>
<feature type="binding site" evidence="12">
    <location>
        <begin position="118"/>
        <end position="121"/>
    </location>
    <ligand>
        <name>ATP</name>
        <dbReference type="ChEBI" id="CHEBI:30616"/>
    </ligand>
</feature>
<evidence type="ECO:0000256" key="1">
    <source>
        <dbReference type="ARBA" id="ARBA00001946"/>
    </source>
</evidence>
<comment type="similarity">
    <text evidence="12">Belongs to the phosphofructokinase type A (PFKA) family. Mixed-substrate PFK group III subfamily.</text>
</comment>
<evidence type="ECO:0000256" key="5">
    <source>
        <dbReference type="ARBA" id="ARBA00022679"/>
    </source>
</evidence>
<dbReference type="PANTHER" id="PTHR13697">
    <property type="entry name" value="PHOSPHOFRUCTOKINASE"/>
    <property type="match status" value="1"/>
</dbReference>
<dbReference type="PANTHER" id="PTHR13697:SF52">
    <property type="entry name" value="ATP-DEPENDENT 6-PHOSPHOFRUCTOKINASE 3"/>
    <property type="match status" value="1"/>
</dbReference>
<comment type="pathway">
    <text evidence="3 12">Carbohydrate degradation; glycolysis; D-glyceraldehyde 3-phosphate and glycerone phosphate from D-glucose: step 3/4.</text>
</comment>
<keyword evidence="5 12" id="KW-0808">Transferase</keyword>
<dbReference type="PROSITE" id="PS00433">
    <property type="entry name" value="PHOSPHOFRUCTOKINASE"/>
    <property type="match status" value="1"/>
</dbReference>
<evidence type="ECO:0000256" key="8">
    <source>
        <dbReference type="ARBA" id="ARBA00022777"/>
    </source>
</evidence>
<keyword evidence="8 12" id="KW-0418">Kinase</keyword>
<dbReference type="NCBIfam" id="TIGR02483">
    <property type="entry name" value="PFK_mixed"/>
    <property type="match status" value="1"/>
</dbReference>
<evidence type="ECO:0000256" key="9">
    <source>
        <dbReference type="ARBA" id="ARBA00022840"/>
    </source>
</evidence>
<gene>
    <name evidence="12" type="primary">pfkA</name>
    <name evidence="14" type="ORF">EDD73_1028</name>
</gene>
<dbReference type="PRINTS" id="PR00476">
    <property type="entry name" value="PHFRCTKINASE"/>
</dbReference>
<dbReference type="EMBL" id="SLXT01000002">
    <property type="protein sequence ID" value="TCP68613.1"/>
    <property type="molecule type" value="Genomic_DNA"/>
</dbReference>
<evidence type="ECO:0000256" key="3">
    <source>
        <dbReference type="ARBA" id="ARBA00004679"/>
    </source>
</evidence>
<dbReference type="GO" id="GO:0006002">
    <property type="term" value="P:fructose 6-phosphate metabolic process"/>
    <property type="evidence" value="ECO:0007669"/>
    <property type="project" value="InterPro"/>
</dbReference>
<dbReference type="GO" id="GO:0061621">
    <property type="term" value="P:canonical glycolysis"/>
    <property type="evidence" value="ECO:0007669"/>
    <property type="project" value="TreeGrafter"/>
</dbReference>
<evidence type="ECO:0000256" key="4">
    <source>
        <dbReference type="ARBA" id="ARBA00022490"/>
    </source>
</evidence>
<organism evidence="14 15">
    <name type="scientific">Heliophilum fasciatum</name>
    <dbReference type="NCBI Taxonomy" id="35700"/>
    <lineage>
        <taxon>Bacteria</taxon>
        <taxon>Bacillati</taxon>
        <taxon>Bacillota</taxon>
        <taxon>Clostridia</taxon>
        <taxon>Eubacteriales</taxon>
        <taxon>Heliobacteriaceae</taxon>
        <taxon>Heliophilum</taxon>
    </lineage>
</organism>
<dbReference type="UniPathway" id="UPA00109">
    <property type="reaction ID" value="UER00182"/>
</dbReference>